<feature type="region of interest" description="Disordered" evidence="1">
    <location>
        <begin position="64"/>
        <end position="99"/>
    </location>
</feature>
<sequence>MGIGVLAGTTRHSQNHRRPMPGALAGVTCHNQNHKIPMEDALIGATHHSTVDRTRSLARCVLSPKGNDQVGRKGEQSVHRRDVPRGSTMSPNDPEHDDAEGWWKMEMNYMKGRITELIVDSD</sequence>
<dbReference type="EnsemblPlants" id="PGSC0003DMT400093641">
    <property type="protein sequence ID" value="PGSC0003DMT400093641"/>
    <property type="gene ID" value="PGSC0003DMG400043212"/>
</dbReference>
<evidence type="ECO:0000313" key="3">
    <source>
        <dbReference type="Proteomes" id="UP000011115"/>
    </source>
</evidence>
<evidence type="ECO:0000313" key="2">
    <source>
        <dbReference type="EnsemblPlants" id="PGSC0003DMT400093641"/>
    </source>
</evidence>
<dbReference type="HOGENOM" id="CLU_2030826_0_0_1"/>
<keyword evidence="3" id="KW-1185">Reference proteome</keyword>
<dbReference type="AlphaFoldDB" id="M1DSE1"/>
<name>M1DSE1_SOLTU</name>
<evidence type="ECO:0000256" key="1">
    <source>
        <dbReference type="SAM" id="MobiDB-lite"/>
    </source>
</evidence>
<feature type="region of interest" description="Disordered" evidence="1">
    <location>
        <begin position="1"/>
        <end position="26"/>
    </location>
</feature>
<dbReference type="Proteomes" id="UP000011115">
    <property type="component" value="Unassembled WGS sequence"/>
</dbReference>
<dbReference type="InParanoid" id="M1DSE1"/>
<dbReference type="PaxDb" id="4113-PGSC0003DMT400093641"/>
<dbReference type="Gramene" id="PGSC0003DMT400093641">
    <property type="protein sequence ID" value="PGSC0003DMT400093641"/>
    <property type="gene ID" value="PGSC0003DMG400043212"/>
</dbReference>
<proteinExistence type="predicted"/>
<organism evidence="2 3">
    <name type="scientific">Solanum tuberosum</name>
    <name type="common">Potato</name>
    <dbReference type="NCBI Taxonomy" id="4113"/>
    <lineage>
        <taxon>Eukaryota</taxon>
        <taxon>Viridiplantae</taxon>
        <taxon>Streptophyta</taxon>
        <taxon>Embryophyta</taxon>
        <taxon>Tracheophyta</taxon>
        <taxon>Spermatophyta</taxon>
        <taxon>Magnoliopsida</taxon>
        <taxon>eudicotyledons</taxon>
        <taxon>Gunneridae</taxon>
        <taxon>Pentapetalae</taxon>
        <taxon>asterids</taxon>
        <taxon>lamiids</taxon>
        <taxon>Solanales</taxon>
        <taxon>Solanaceae</taxon>
        <taxon>Solanoideae</taxon>
        <taxon>Solaneae</taxon>
        <taxon>Solanum</taxon>
    </lineage>
</organism>
<accession>M1DSE1</accession>
<reference evidence="3" key="1">
    <citation type="journal article" date="2011" name="Nature">
        <title>Genome sequence and analysis of the tuber crop potato.</title>
        <authorList>
            <consortium name="The Potato Genome Sequencing Consortium"/>
        </authorList>
    </citation>
    <scope>NUCLEOTIDE SEQUENCE [LARGE SCALE GENOMIC DNA]</scope>
    <source>
        <strain evidence="3">cv. DM1-3 516 R44</strain>
    </source>
</reference>
<reference evidence="2" key="2">
    <citation type="submission" date="2015-06" db="UniProtKB">
        <authorList>
            <consortium name="EnsemblPlants"/>
        </authorList>
    </citation>
    <scope>IDENTIFICATION</scope>
    <source>
        <strain evidence="2">DM1-3 516 R44</strain>
    </source>
</reference>
<protein>
    <submittedName>
        <fullName evidence="2">Uncharacterized protein</fullName>
    </submittedName>
</protein>
<feature type="compositionally biased region" description="Basic and acidic residues" evidence="1">
    <location>
        <begin position="70"/>
        <end position="84"/>
    </location>
</feature>